<organism evidence="2 3">
    <name type="scientific">Mycena metata</name>
    <dbReference type="NCBI Taxonomy" id="1033252"/>
    <lineage>
        <taxon>Eukaryota</taxon>
        <taxon>Fungi</taxon>
        <taxon>Dikarya</taxon>
        <taxon>Basidiomycota</taxon>
        <taxon>Agaricomycotina</taxon>
        <taxon>Agaricomycetes</taxon>
        <taxon>Agaricomycetidae</taxon>
        <taxon>Agaricales</taxon>
        <taxon>Marasmiineae</taxon>
        <taxon>Mycenaceae</taxon>
        <taxon>Mycena</taxon>
    </lineage>
</organism>
<proteinExistence type="predicted"/>
<evidence type="ECO:0000256" key="1">
    <source>
        <dbReference type="SAM" id="Phobius"/>
    </source>
</evidence>
<evidence type="ECO:0000313" key="2">
    <source>
        <dbReference type="EMBL" id="KAJ7764363.1"/>
    </source>
</evidence>
<keyword evidence="1" id="KW-0812">Transmembrane</keyword>
<accession>A0AAD7NK85</accession>
<feature type="transmembrane region" description="Helical" evidence="1">
    <location>
        <begin position="73"/>
        <end position="95"/>
    </location>
</feature>
<reference evidence="2" key="1">
    <citation type="submission" date="2023-03" db="EMBL/GenBank/DDBJ databases">
        <title>Massive genome expansion in bonnet fungi (Mycena s.s.) driven by repeated elements and novel gene families across ecological guilds.</title>
        <authorList>
            <consortium name="Lawrence Berkeley National Laboratory"/>
            <person name="Harder C.B."/>
            <person name="Miyauchi S."/>
            <person name="Viragh M."/>
            <person name="Kuo A."/>
            <person name="Thoen E."/>
            <person name="Andreopoulos B."/>
            <person name="Lu D."/>
            <person name="Skrede I."/>
            <person name="Drula E."/>
            <person name="Henrissat B."/>
            <person name="Morin E."/>
            <person name="Kohler A."/>
            <person name="Barry K."/>
            <person name="LaButti K."/>
            <person name="Morin E."/>
            <person name="Salamov A."/>
            <person name="Lipzen A."/>
            <person name="Mereny Z."/>
            <person name="Hegedus B."/>
            <person name="Baldrian P."/>
            <person name="Stursova M."/>
            <person name="Weitz H."/>
            <person name="Taylor A."/>
            <person name="Grigoriev I.V."/>
            <person name="Nagy L.G."/>
            <person name="Martin F."/>
            <person name="Kauserud H."/>
        </authorList>
    </citation>
    <scope>NUCLEOTIDE SEQUENCE</scope>
    <source>
        <strain evidence="2">CBHHK182m</strain>
    </source>
</reference>
<keyword evidence="3" id="KW-1185">Reference proteome</keyword>
<gene>
    <name evidence="2" type="ORF">B0H16DRAFT_1718289</name>
</gene>
<name>A0AAD7NK85_9AGAR</name>
<dbReference type="AlphaFoldDB" id="A0AAD7NK85"/>
<feature type="transmembrane region" description="Helical" evidence="1">
    <location>
        <begin position="116"/>
        <end position="137"/>
    </location>
</feature>
<feature type="transmembrane region" description="Helical" evidence="1">
    <location>
        <begin position="26"/>
        <end position="45"/>
    </location>
</feature>
<keyword evidence="1" id="KW-1133">Transmembrane helix</keyword>
<dbReference type="EMBL" id="JARKIB010000028">
    <property type="protein sequence ID" value="KAJ7764363.1"/>
    <property type="molecule type" value="Genomic_DNA"/>
</dbReference>
<protein>
    <submittedName>
        <fullName evidence="2">Uncharacterized protein</fullName>
    </submittedName>
</protein>
<evidence type="ECO:0000313" key="3">
    <source>
        <dbReference type="Proteomes" id="UP001215598"/>
    </source>
</evidence>
<dbReference type="Proteomes" id="UP001215598">
    <property type="component" value="Unassembled WGS sequence"/>
</dbReference>
<keyword evidence="1" id="KW-0472">Membrane</keyword>
<sequence length="204" mass="22453">MFSRSQGHSVIMILRVYALYARNARVLRWLIGIAICFIAITVWSMQQGQRSFPITVFSGCHLGIIKSASYHLAVSWACLFAFDSIIFGLTIYNAYQTRRHMGNVNMPIHRLIVRDGAMYFGTMALTNLTNILTFVVGGTEVPGSLATFATCTSVTCMTRLMLNLHQRAECGVLSMVNVVDLQQELDVIASAAQSLADASPVLPV</sequence>
<comment type="caution">
    <text evidence="2">The sequence shown here is derived from an EMBL/GenBank/DDBJ whole genome shotgun (WGS) entry which is preliminary data.</text>
</comment>